<dbReference type="CDD" id="cd18584">
    <property type="entry name" value="ABC_6TM_AarD_CydD"/>
    <property type="match status" value="1"/>
</dbReference>
<dbReference type="EMBL" id="CP049109">
    <property type="protein sequence ID" value="QIG79407.1"/>
    <property type="molecule type" value="Genomic_DNA"/>
</dbReference>
<dbReference type="GO" id="GO:0140359">
    <property type="term" value="F:ABC-type transporter activity"/>
    <property type="evidence" value="ECO:0007669"/>
    <property type="project" value="InterPro"/>
</dbReference>
<dbReference type="Gene3D" id="1.20.1560.10">
    <property type="entry name" value="ABC transporter type 1, transmembrane domain"/>
    <property type="match status" value="1"/>
</dbReference>
<dbReference type="InterPro" id="IPR003593">
    <property type="entry name" value="AAA+_ATPase"/>
</dbReference>
<dbReference type="PROSITE" id="PS50929">
    <property type="entry name" value="ABC_TM1F"/>
    <property type="match status" value="1"/>
</dbReference>
<evidence type="ECO:0000256" key="5">
    <source>
        <dbReference type="ARBA" id="ARBA00022989"/>
    </source>
</evidence>
<evidence type="ECO:0000256" key="3">
    <source>
        <dbReference type="ARBA" id="ARBA00022741"/>
    </source>
</evidence>
<evidence type="ECO:0000256" key="4">
    <source>
        <dbReference type="ARBA" id="ARBA00022840"/>
    </source>
</evidence>
<evidence type="ECO:0000256" key="2">
    <source>
        <dbReference type="ARBA" id="ARBA00022692"/>
    </source>
</evidence>
<feature type="domain" description="ABC transporter" evidence="8">
    <location>
        <begin position="316"/>
        <end position="506"/>
    </location>
</feature>
<evidence type="ECO:0000313" key="10">
    <source>
        <dbReference type="EMBL" id="QIG79407.1"/>
    </source>
</evidence>
<evidence type="ECO:0000256" key="6">
    <source>
        <dbReference type="ARBA" id="ARBA00023136"/>
    </source>
</evidence>
<keyword evidence="3" id="KW-0547">Nucleotide-binding</keyword>
<feature type="transmembrane region" description="Helical" evidence="7">
    <location>
        <begin position="40"/>
        <end position="60"/>
    </location>
</feature>
<evidence type="ECO:0000259" key="9">
    <source>
        <dbReference type="PROSITE" id="PS50929"/>
    </source>
</evidence>
<evidence type="ECO:0000256" key="1">
    <source>
        <dbReference type="ARBA" id="ARBA00004651"/>
    </source>
</evidence>
<dbReference type="Pfam" id="PF00005">
    <property type="entry name" value="ABC_tran"/>
    <property type="match status" value="1"/>
</dbReference>
<organism evidence="10 11">
    <name type="scientific">Stakelama tenebrarum</name>
    <dbReference type="NCBI Taxonomy" id="2711215"/>
    <lineage>
        <taxon>Bacteria</taxon>
        <taxon>Pseudomonadati</taxon>
        <taxon>Pseudomonadota</taxon>
        <taxon>Alphaproteobacteria</taxon>
        <taxon>Sphingomonadales</taxon>
        <taxon>Sphingomonadaceae</taxon>
        <taxon>Stakelama</taxon>
    </lineage>
</organism>
<dbReference type="SMART" id="SM00382">
    <property type="entry name" value="AAA"/>
    <property type="match status" value="1"/>
</dbReference>
<feature type="transmembrane region" description="Helical" evidence="7">
    <location>
        <begin position="227"/>
        <end position="253"/>
    </location>
</feature>
<comment type="subcellular location">
    <subcellularLocation>
        <location evidence="1">Cell membrane</location>
        <topology evidence="1">Multi-pass membrane protein</topology>
    </subcellularLocation>
</comment>
<reference evidence="10 11" key="1">
    <citation type="submission" date="2020-02" db="EMBL/GenBank/DDBJ databases">
        <authorList>
            <person name="Zheng R.K."/>
            <person name="Sun C.M."/>
        </authorList>
    </citation>
    <scope>NUCLEOTIDE SEQUENCE [LARGE SCALE GENOMIC DNA]</scope>
    <source>
        <strain evidence="11">zrk23</strain>
    </source>
</reference>
<dbReference type="AlphaFoldDB" id="A0A6G6Y3L9"/>
<dbReference type="SUPFAM" id="SSF52540">
    <property type="entry name" value="P-loop containing nucleoside triphosphate hydrolases"/>
    <property type="match status" value="1"/>
</dbReference>
<evidence type="ECO:0000259" key="8">
    <source>
        <dbReference type="PROSITE" id="PS50893"/>
    </source>
</evidence>
<dbReference type="PROSITE" id="PS50893">
    <property type="entry name" value="ABC_TRANSPORTER_2"/>
    <property type="match status" value="1"/>
</dbReference>
<name>A0A6G6Y3L9_9SPHN</name>
<dbReference type="Proteomes" id="UP000501568">
    <property type="component" value="Chromosome"/>
</dbReference>
<feature type="transmembrane region" description="Helical" evidence="7">
    <location>
        <begin position="125"/>
        <end position="158"/>
    </location>
</feature>
<keyword evidence="6 7" id="KW-0472">Membrane</keyword>
<dbReference type="PROSITE" id="PS00211">
    <property type="entry name" value="ABC_TRANSPORTER_1"/>
    <property type="match status" value="1"/>
</dbReference>
<dbReference type="PANTHER" id="PTHR24221:SF590">
    <property type="entry name" value="COMPONENT LINKED WITH THE ASSEMBLY OF CYTOCHROME' TRANSPORT TRANSMEMBRANE ATP-BINDING PROTEIN ABC TRANSPORTER CYDD-RELATED"/>
    <property type="match status" value="1"/>
</dbReference>
<proteinExistence type="predicted"/>
<dbReference type="Gene3D" id="3.40.50.300">
    <property type="entry name" value="P-loop containing nucleotide triphosphate hydrolases"/>
    <property type="match status" value="1"/>
</dbReference>
<dbReference type="InterPro" id="IPR011527">
    <property type="entry name" value="ABC1_TM_dom"/>
</dbReference>
<keyword evidence="5 7" id="KW-1133">Transmembrane helix</keyword>
<dbReference type="SUPFAM" id="SSF90123">
    <property type="entry name" value="ABC transporter transmembrane region"/>
    <property type="match status" value="1"/>
</dbReference>
<dbReference type="KEGG" id="spzr:G5C33_06110"/>
<evidence type="ECO:0000313" key="11">
    <source>
        <dbReference type="Proteomes" id="UP000501568"/>
    </source>
</evidence>
<dbReference type="RefSeq" id="WP_165326408.1">
    <property type="nucleotide sequence ID" value="NZ_CP049109.1"/>
</dbReference>
<dbReference type="GO" id="GO:0016887">
    <property type="term" value="F:ATP hydrolysis activity"/>
    <property type="evidence" value="ECO:0007669"/>
    <property type="project" value="InterPro"/>
</dbReference>
<dbReference type="GO" id="GO:0005886">
    <property type="term" value="C:plasma membrane"/>
    <property type="evidence" value="ECO:0007669"/>
    <property type="project" value="UniProtKB-SubCell"/>
</dbReference>
<feature type="domain" description="ABC transmembrane type-1" evidence="9">
    <location>
        <begin position="12"/>
        <end position="290"/>
    </location>
</feature>
<keyword evidence="2 7" id="KW-0812">Transmembrane</keyword>
<dbReference type="PANTHER" id="PTHR24221">
    <property type="entry name" value="ATP-BINDING CASSETTE SUB-FAMILY B"/>
    <property type="match status" value="1"/>
</dbReference>
<dbReference type="Pfam" id="PF00664">
    <property type="entry name" value="ABC_membrane"/>
    <property type="match status" value="1"/>
</dbReference>
<dbReference type="InterPro" id="IPR003439">
    <property type="entry name" value="ABC_transporter-like_ATP-bd"/>
</dbReference>
<dbReference type="InterPro" id="IPR036640">
    <property type="entry name" value="ABC1_TM_sf"/>
</dbReference>
<keyword evidence="4 10" id="KW-0067">ATP-binding</keyword>
<keyword evidence="11" id="KW-1185">Reference proteome</keyword>
<gene>
    <name evidence="10" type="ORF">G5C33_06110</name>
</gene>
<dbReference type="InterPro" id="IPR039421">
    <property type="entry name" value="Type_1_exporter"/>
</dbReference>
<protein>
    <submittedName>
        <fullName evidence="10">ATP-binding cassette domain-containing protein</fullName>
    </submittedName>
</protein>
<dbReference type="InterPro" id="IPR027417">
    <property type="entry name" value="P-loop_NTPase"/>
</dbReference>
<feature type="transmembrane region" description="Helical" evidence="7">
    <location>
        <begin position="83"/>
        <end position="105"/>
    </location>
</feature>
<feature type="transmembrane region" description="Helical" evidence="7">
    <location>
        <begin position="7"/>
        <end position="25"/>
    </location>
</feature>
<evidence type="ECO:0000256" key="7">
    <source>
        <dbReference type="SAM" id="Phobius"/>
    </source>
</evidence>
<dbReference type="GO" id="GO:0005524">
    <property type="term" value="F:ATP binding"/>
    <property type="evidence" value="ECO:0007669"/>
    <property type="project" value="UniProtKB-KW"/>
</dbReference>
<dbReference type="InterPro" id="IPR017871">
    <property type="entry name" value="ABC_transporter-like_CS"/>
</dbReference>
<sequence>MRNYSNAGWFWLIDLVGAAWFAWGIAEAVSRSAAGLSDHYYAYAAIVGGGLMRAASVYAVQHFAIAKAQRGGGVLRARLFRRLLGMPLATAPSLGGSAVLAIDYVRTIEDYEARFVPARLAATLAPLAVIAIVACASLVAAAILFVTLIPFILGMIFAGTAARRASERQLAALGDLSGLFVDRVRTLPIIRHFGAEERIARQVQGATREVADRTVAVLRAAFLSSAVLEFFSALAVALVAVYCGFSLLGMLPFPDPETLTLREAFFALAMAPEFYLPMRRLAAAYHEKQMGEAAHAELAALPEPAPQPAAAPWAGLRAQALTIAWPGHAIGPLDFEIGATGLIALTGPTGSGKTSVLAAIAGQVQPASGQVTPVAPGDIAWAAQHPLILPGTLRDNLALAAPDAPDAAIAEAVGAVGLDQLTESRGIDLPLDHRGSGLSGGERRRLGLARAILSGRPLLLCDEPTADLDDAAARDVVTLLTILAANHAVIVATHDARLIAAAQGEVAL</sequence>
<accession>A0A6G6Y3L9</accession>